<evidence type="ECO:0000313" key="2">
    <source>
        <dbReference type="EMBL" id="BAU92739.1"/>
    </source>
</evidence>
<proteinExistence type="predicted"/>
<name>A0A160PH90_9HYPH</name>
<feature type="transmembrane region" description="Helical" evidence="1">
    <location>
        <begin position="46"/>
        <end position="67"/>
    </location>
</feature>
<evidence type="ECO:0000256" key="1">
    <source>
        <dbReference type="SAM" id="Phobius"/>
    </source>
</evidence>
<keyword evidence="1" id="KW-0472">Membrane</keyword>
<keyword evidence="1" id="KW-0812">Transmembrane</keyword>
<gene>
    <name evidence="2" type="ORF">MPPM_4134</name>
</gene>
<organism evidence="2 3">
    <name type="scientific">Methylorubrum populi</name>
    <dbReference type="NCBI Taxonomy" id="223967"/>
    <lineage>
        <taxon>Bacteria</taxon>
        <taxon>Pseudomonadati</taxon>
        <taxon>Pseudomonadota</taxon>
        <taxon>Alphaproteobacteria</taxon>
        <taxon>Hyphomicrobiales</taxon>
        <taxon>Methylobacteriaceae</taxon>
        <taxon>Methylorubrum</taxon>
    </lineage>
</organism>
<dbReference type="Proteomes" id="UP000218288">
    <property type="component" value="Chromosome"/>
</dbReference>
<dbReference type="AlphaFoldDB" id="A0A160PH90"/>
<dbReference type="EMBL" id="AP014809">
    <property type="protein sequence ID" value="BAU92739.1"/>
    <property type="molecule type" value="Genomic_DNA"/>
</dbReference>
<keyword evidence="1" id="KW-1133">Transmembrane helix</keyword>
<accession>A0A160PH90</accession>
<sequence length="182" mass="19509">MILDDRKAGYPHRVDLPIVESLIRANCYVREAGRLYAYPKNWHRRFVTFWLALWRLLPLLAVLSLALTPVTASAAAAGMHAFATVQARGSHEPMPAMDHAGMDMGGMNMDDMPCCPPEKADKPDCAKAGCPLMALCLASVASLLPIAITIAAPSATRAAPAWPDTASFASLHGPPLPEPPRA</sequence>
<protein>
    <submittedName>
        <fullName evidence="2">Uncharacterized protein</fullName>
    </submittedName>
</protein>
<feature type="transmembrane region" description="Helical" evidence="1">
    <location>
        <begin position="132"/>
        <end position="152"/>
    </location>
</feature>
<reference evidence="2 3" key="1">
    <citation type="journal article" date="2016" name="Genome Announc.">
        <title>Complete Genome Sequence of Methylobacterium populi P-1M, Isolated from Pink-Pigmented Household Biofilm.</title>
        <authorList>
            <person name="Morohoshi T."/>
            <person name="Ikeda T."/>
        </authorList>
    </citation>
    <scope>NUCLEOTIDE SEQUENCE [LARGE SCALE GENOMIC DNA]</scope>
    <source>
        <strain evidence="2 3">P-1M</strain>
    </source>
</reference>
<evidence type="ECO:0000313" key="3">
    <source>
        <dbReference type="Proteomes" id="UP000218288"/>
    </source>
</evidence>